<dbReference type="RefSeq" id="WP_156315016.1">
    <property type="nucleotide sequence ID" value="NZ_BAUU01000056.1"/>
</dbReference>
<evidence type="ECO:0000313" key="2">
    <source>
        <dbReference type="Proteomes" id="UP000018895"/>
    </source>
</evidence>
<proteinExistence type="predicted"/>
<dbReference type="AlphaFoldDB" id="W4QL77"/>
<protein>
    <submittedName>
        <fullName evidence="1">Uncharacterized protein</fullName>
    </submittedName>
</protein>
<sequence length="57" mass="6831">MPDRHYYLFEIESTEKPIFAVGEWESIENLTQDLTHHSEVLAYGEINNEKYIPLYQK</sequence>
<dbReference type="STRING" id="1236971.JCM9152_4426"/>
<comment type="caution">
    <text evidence="1">The sequence shown here is derived from an EMBL/GenBank/DDBJ whole genome shotgun (WGS) entry which is preliminary data.</text>
</comment>
<keyword evidence="2" id="KW-1185">Reference proteome</keyword>
<organism evidence="1 2">
    <name type="scientific">Halalkalibacter hemicellulosilyticusJCM 9152</name>
    <dbReference type="NCBI Taxonomy" id="1236971"/>
    <lineage>
        <taxon>Bacteria</taxon>
        <taxon>Bacillati</taxon>
        <taxon>Bacillota</taxon>
        <taxon>Bacilli</taxon>
        <taxon>Bacillales</taxon>
        <taxon>Bacillaceae</taxon>
        <taxon>Halalkalibacter</taxon>
    </lineage>
</organism>
<dbReference type="OrthoDB" id="2939854at2"/>
<dbReference type="Proteomes" id="UP000018895">
    <property type="component" value="Unassembled WGS sequence"/>
</dbReference>
<evidence type="ECO:0000313" key="1">
    <source>
        <dbReference type="EMBL" id="GAE32841.1"/>
    </source>
</evidence>
<accession>W4QL77</accession>
<name>W4QL77_9BACI</name>
<gene>
    <name evidence="1" type="ORF">JCM9152_4426</name>
</gene>
<reference evidence="1" key="1">
    <citation type="journal article" date="2014" name="Genome Announc.">
        <title>Draft Genome Sequences of Three Alkaliphilic Bacillus Strains, Bacillus wakoensis JCM 9140T, Bacillus akibai JCM 9157T, and Bacillus hemicellulosilyticus JCM 9152T.</title>
        <authorList>
            <person name="Yuki M."/>
            <person name="Oshima K."/>
            <person name="Suda W."/>
            <person name="Oshida Y."/>
            <person name="Kitamura K."/>
            <person name="Iida T."/>
            <person name="Hattori M."/>
            <person name="Ohkuma M."/>
        </authorList>
    </citation>
    <scope>NUCLEOTIDE SEQUENCE [LARGE SCALE GENOMIC DNA]</scope>
    <source>
        <strain evidence="1">JCM 9152</strain>
    </source>
</reference>
<dbReference type="EMBL" id="BAUU01000056">
    <property type="protein sequence ID" value="GAE32841.1"/>
    <property type="molecule type" value="Genomic_DNA"/>
</dbReference>